<evidence type="ECO:0000256" key="5">
    <source>
        <dbReference type="RuleBase" id="RU362024"/>
    </source>
</evidence>
<keyword evidence="8" id="KW-1185">Reference proteome</keyword>
<evidence type="ECO:0000313" key="8">
    <source>
        <dbReference type="Proteomes" id="UP001161409"/>
    </source>
</evidence>
<name>A0ABQ5U798_9PROT</name>
<dbReference type="PANTHER" id="PTHR42786:SF7">
    <property type="entry name" value="TRNA_RRNA METHYLTRANSFERASE SPOU TYPE DOMAIN-CONTAINING PROTEIN"/>
    <property type="match status" value="1"/>
</dbReference>
<comment type="function">
    <text evidence="5">Catalyzes the formation of 2'O-methylated cytidine (Cm32) or 2'O-methylated uridine (Um32) at position 32 in tRNA.</text>
</comment>
<dbReference type="SUPFAM" id="SSF75217">
    <property type="entry name" value="alpha/beta knot"/>
    <property type="match status" value="1"/>
</dbReference>
<accession>A0ABQ5U798</accession>
<comment type="catalytic activity">
    <reaction evidence="5">
        <text>cytidine(32) in tRNA + S-adenosyl-L-methionine = 2'-O-methylcytidine(32) in tRNA + S-adenosyl-L-homocysteine + H(+)</text>
        <dbReference type="Rhea" id="RHEA:42932"/>
        <dbReference type="Rhea" id="RHEA-COMP:10288"/>
        <dbReference type="Rhea" id="RHEA-COMP:10289"/>
        <dbReference type="ChEBI" id="CHEBI:15378"/>
        <dbReference type="ChEBI" id="CHEBI:57856"/>
        <dbReference type="ChEBI" id="CHEBI:59789"/>
        <dbReference type="ChEBI" id="CHEBI:74495"/>
        <dbReference type="ChEBI" id="CHEBI:82748"/>
        <dbReference type="EC" id="2.1.1.200"/>
    </reaction>
</comment>
<comment type="subcellular location">
    <subcellularLocation>
        <location evidence="5">Cytoplasm</location>
    </subcellularLocation>
</comment>
<dbReference type="PANTHER" id="PTHR42786">
    <property type="entry name" value="TRNA/RRNA METHYLTRANSFERASE"/>
    <property type="match status" value="1"/>
</dbReference>
<comment type="catalytic activity">
    <reaction evidence="5">
        <text>uridine(32) in tRNA + S-adenosyl-L-methionine = 2'-O-methyluridine(32) in tRNA + S-adenosyl-L-homocysteine + H(+)</text>
        <dbReference type="Rhea" id="RHEA:42936"/>
        <dbReference type="Rhea" id="RHEA-COMP:10107"/>
        <dbReference type="Rhea" id="RHEA-COMP:10290"/>
        <dbReference type="ChEBI" id="CHEBI:15378"/>
        <dbReference type="ChEBI" id="CHEBI:57856"/>
        <dbReference type="ChEBI" id="CHEBI:59789"/>
        <dbReference type="ChEBI" id="CHEBI:65315"/>
        <dbReference type="ChEBI" id="CHEBI:74478"/>
        <dbReference type="EC" id="2.1.1.200"/>
    </reaction>
</comment>
<dbReference type="PIRSF" id="PIRSF004808">
    <property type="entry name" value="LasT"/>
    <property type="match status" value="1"/>
</dbReference>
<keyword evidence="4 5" id="KW-0949">S-adenosyl-L-methionine</keyword>
<dbReference type="RefSeq" id="WP_169561115.1">
    <property type="nucleotide sequence ID" value="NZ_BSNF01000008.1"/>
</dbReference>
<evidence type="ECO:0000256" key="2">
    <source>
        <dbReference type="ARBA" id="ARBA00022603"/>
    </source>
</evidence>
<evidence type="ECO:0000313" key="7">
    <source>
        <dbReference type="EMBL" id="GLQ07030.1"/>
    </source>
</evidence>
<dbReference type="InterPro" id="IPR029026">
    <property type="entry name" value="tRNA_m1G_MTases_N"/>
</dbReference>
<reference evidence="7" key="1">
    <citation type="journal article" date="2014" name="Int. J. Syst. Evol. Microbiol.">
        <title>Complete genome of a new Firmicutes species belonging to the dominant human colonic microbiota ('Ruminococcus bicirculans') reveals two chromosomes and a selective capacity to utilize plant glucans.</title>
        <authorList>
            <consortium name="NISC Comparative Sequencing Program"/>
            <person name="Wegmann U."/>
            <person name="Louis P."/>
            <person name="Goesmann A."/>
            <person name="Henrissat B."/>
            <person name="Duncan S.H."/>
            <person name="Flint H.J."/>
        </authorList>
    </citation>
    <scope>NUCLEOTIDE SEQUENCE</scope>
    <source>
        <strain evidence="7">NBRC 103408</strain>
    </source>
</reference>
<comment type="caution">
    <text evidence="7">The sequence shown here is derived from an EMBL/GenBank/DDBJ whole genome shotgun (WGS) entry which is preliminary data.</text>
</comment>
<keyword evidence="2 5" id="KW-0489">Methyltransferase</keyword>
<evidence type="ECO:0000256" key="3">
    <source>
        <dbReference type="ARBA" id="ARBA00022679"/>
    </source>
</evidence>
<feature type="domain" description="tRNA/rRNA methyltransferase SpoU type" evidence="6">
    <location>
        <begin position="9"/>
        <end position="159"/>
    </location>
</feature>
<evidence type="ECO:0000259" key="6">
    <source>
        <dbReference type="Pfam" id="PF00588"/>
    </source>
</evidence>
<sequence>MTTAEQMPAIILVEPQMGENIGAAARAMLNFGLTEMRIVNPRDGWPNERAVAMASRADEVLDNARLFSSVEEAIADLKKVYATTARPRDMIKHVATPKGAAQELRSLSAAGEKAGILFGKESWGLSSEHVTLADTIITVPLNPDFSSINLGQAVLLVAYEWFQSEDDTADMVIRNSERLANKEELAHLFNRIEGELDARGYFEPIMARKPVILRNMRNMFQRFGLMESDIRAFQGIVKGLCLPRRGEQDKD</sequence>
<dbReference type="EMBL" id="BSNF01000008">
    <property type="protein sequence ID" value="GLQ07030.1"/>
    <property type="molecule type" value="Genomic_DNA"/>
</dbReference>
<protein>
    <recommendedName>
        <fullName evidence="5">tRNA (cytidine/uridine-2'-O-)-methyltransferase TrmJ</fullName>
        <ecNumber evidence="5">2.1.1.200</ecNumber>
    </recommendedName>
    <alternativeName>
        <fullName evidence="5">tRNA (cytidine(32)/uridine(32)-2'-O)-methyltransferase</fullName>
    </alternativeName>
    <alternativeName>
        <fullName evidence="5">tRNA Cm32/Um32 methyltransferase</fullName>
    </alternativeName>
</protein>
<gene>
    <name evidence="7" type="primary">lasT</name>
    <name evidence="5" type="synonym">trmJ</name>
    <name evidence="7" type="ORF">GCM10007924_22510</name>
</gene>
<comment type="similarity">
    <text evidence="1">Belongs to the class IV-like SAM-binding methyltransferase superfamily. RNA methyltransferase TrmH family.</text>
</comment>
<reference evidence="7" key="2">
    <citation type="submission" date="2023-01" db="EMBL/GenBank/DDBJ databases">
        <title>Draft genome sequence of Sneathiella chinensis strain NBRC 103408.</title>
        <authorList>
            <person name="Sun Q."/>
            <person name="Mori K."/>
        </authorList>
    </citation>
    <scope>NUCLEOTIDE SEQUENCE</scope>
    <source>
        <strain evidence="7">NBRC 103408</strain>
    </source>
</reference>
<dbReference type="Proteomes" id="UP001161409">
    <property type="component" value="Unassembled WGS sequence"/>
</dbReference>
<dbReference type="InterPro" id="IPR001537">
    <property type="entry name" value="SpoU_MeTrfase"/>
</dbReference>
<dbReference type="EC" id="2.1.1.200" evidence="5"/>
<dbReference type="InterPro" id="IPR029028">
    <property type="entry name" value="Alpha/beta_knot_MTases"/>
</dbReference>
<organism evidence="7 8">
    <name type="scientific">Sneathiella chinensis</name>
    <dbReference type="NCBI Taxonomy" id="349750"/>
    <lineage>
        <taxon>Bacteria</taxon>
        <taxon>Pseudomonadati</taxon>
        <taxon>Pseudomonadota</taxon>
        <taxon>Alphaproteobacteria</taxon>
        <taxon>Sneathiellales</taxon>
        <taxon>Sneathiellaceae</taxon>
        <taxon>Sneathiella</taxon>
    </lineage>
</organism>
<dbReference type="Gene3D" id="3.40.1280.10">
    <property type="match status" value="1"/>
</dbReference>
<dbReference type="Gene3D" id="1.10.8.590">
    <property type="match status" value="1"/>
</dbReference>
<keyword evidence="5" id="KW-0819">tRNA processing</keyword>
<comment type="subunit">
    <text evidence="5">Homodimer.</text>
</comment>
<evidence type="ECO:0000256" key="1">
    <source>
        <dbReference type="ARBA" id="ARBA00007228"/>
    </source>
</evidence>
<evidence type="ECO:0000256" key="4">
    <source>
        <dbReference type="ARBA" id="ARBA00022691"/>
    </source>
</evidence>
<dbReference type="CDD" id="cd18093">
    <property type="entry name" value="SpoU-like_TrmJ"/>
    <property type="match status" value="1"/>
</dbReference>
<proteinExistence type="inferred from homology"/>
<dbReference type="NCBIfam" id="TIGR00050">
    <property type="entry name" value="rRNA_methyl_1"/>
    <property type="match status" value="1"/>
</dbReference>
<dbReference type="Pfam" id="PF00588">
    <property type="entry name" value="SpoU_methylase"/>
    <property type="match status" value="1"/>
</dbReference>
<keyword evidence="5" id="KW-0963">Cytoplasm</keyword>
<dbReference type="InterPro" id="IPR004384">
    <property type="entry name" value="RNA_MeTrfase_TrmJ/LasT"/>
</dbReference>
<keyword evidence="3" id="KW-0808">Transferase</keyword>